<evidence type="ECO:0000313" key="6">
    <source>
        <dbReference type="Proteomes" id="UP001642409"/>
    </source>
</evidence>
<dbReference type="EMBL" id="CATOUU010000667">
    <property type="protein sequence ID" value="CAI9939738.1"/>
    <property type="molecule type" value="Genomic_DNA"/>
</dbReference>
<evidence type="ECO:0000313" key="2">
    <source>
        <dbReference type="EMBL" id="CAI9939738.1"/>
    </source>
</evidence>
<accession>A0AA86PM95</accession>
<dbReference type="EMBL" id="CAXDID020000197">
    <property type="protein sequence ID" value="CAL6053613.1"/>
    <property type="molecule type" value="Genomic_DNA"/>
</dbReference>
<organism evidence="2">
    <name type="scientific">Hexamita inflata</name>
    <dbReference type="NCBI Taxonomy" id="28002"/>
    <lineage>
        <taxon>Eukaryota</taxon>
        <taxon>Metamonada</taxon>
        <taxon>Diplomonadida</taxon>
        <taxon>Hexamitidae</taxon>
        <taxon>Hexamitinae</taxon>
        <taxon>Hexamita</taxon>
    </lineage>
</organism>
<proteinExistence type="predicted"/>
<keyword evidence="6" id="KW-1185">Reference proteome</keyword>
<dbReference type="AlphaFoldDB" id="A0AA86PM95"/>
<feature type="transmembrane region" description="Helical" evidence="1">
    <location>
        <begin position="129"/>
        <end position="154"/>
    </location>
</feature>
<name>A0AA86PM95_9EUKA</name>
<protein>
    <submittedName>
        <fullName evidence="2">Transmembrane domain-containing protein</fullName>
    </submittedName>
    <submittedName>
        <fullName evidence="4">Transmembrane_domain-containing protein</fullName>
    </submittedName>
</protein>
<dbReference type="EMBL" id="CATOUU010000667">
    <property type="protein sequence ID" value="CAI9939741.1"/>
    <property type="molecule type" value="Genomic_DNA"/>
</dbReference>
<evidence type="ECO:0000313" key="4">
    <source>
        <dbReference type="EMBL" id="CAL6053610.1"/>
    </source>
</evidence>
<dbReference type="Proteomes" id="UP001642409">
    <property type="component" value="Unassembled WGS sequence"/>
</dbReference>
<comment type="caution">
    <text evidence="2">The sequence shown here is derived from an EMBL/GenBank/DDBJ whole genome shotgun (WGS) entry which is preliminary data.</text>
</comment>
<keyword evidence="1 2" id="KW-0812">Transmembrane</keyword>
<dbReference type="EMBL" id="CAXDID020000197">
    <property type="protein sequence ID" value="CAL6053610.1"/>
    <property type="molecule type" value="Genomic_DNA"/>
</dbReference>
<evidence type="ECO:0000313" key="3">
    <source>
        <dbReference type="EMBL" id="CAI9939741.1"/>
    </source>
</evidence>
<gene>
    <name evidence="2" type="ORF">HINF_LOCUS27383</name>
    <name evidence="3" type="ORF">HINF_LOCUS27386</name>
    <name evidence="4" type="ORF">HINF_LOCUS45466</name>
    <name evidence="5" type="ORF">HINF_LOCUS45469</name>
</gene>
<reference evidence="4 6" key="2">
    <citation type="submission" date="2024-07" db="EMBL/GenBank/DDBJ databases">
        <authorList>
            <person name="Akdeniz Z."/>
        </authorList>
    </citation>
    <scope>NUCLEOTIDE SEQUENCE [LARGE SCALE GENOMIC DNA]</scope>
</reference>
<evidence type="ECO:0000256" key="1">
    <source>
        <dbReference type="SAM" id="Phobius"/>
    </source>
</evidence>
<keyword evidence="1" id="KW-0472">Membrane</keyword>
<evidence type="ECO:0000313" key="5">
    <source>
        <dbReference type="EMBL" id="CAL6053613.1"/>
    </source>
</evidence>
<keyword evidence="1" id="KW-1133">Transmembrane helix</keyword>
<sequence length="159" mass="17226">MNSDQRPNTPQLPEMNVNPQVEVTQQAPQTVAQIPIEQPIVLPAITQPVQQVPNPVLQFFQTQSAVTIVASGQKQELSFLQMYVGCQAPQFEQMQQLCGCCTCWFAGAGLCCGSLFGCYGNDRSGCVEVGVAGLAMDFTSFLIYGWVVACIVGLKMISQ</sequence>
<reference evidence="2" key="1">
    <citation type="submission" date="2023-06" db="EMBL/GenBank/DDBJ databases">
        <authorList>
            <person name="Kurt Z."/>
        </authorList>
    </citation>
    <scope>NUCLEOTIDE SEQUENCE</scope>
</reference>
<feature type="transmembrane region" description="Helical" evidence="1">
    <location>
        <begin position="97"/>
        <end position="117"/>
    </location>
</feature>